<evidence type="ECO:0000313" key="12">
    <source>
        <dbReference type="Proteomes" id="UP000594008"/>
    </source>
</evidence>
<keyword evidence="4" id="KW-0285">Flavoprotein</keyword>
<protein>
    <recommendedName>
        <fullName evidence="3">FAD:protein FMN transferase</fullName>
        <ecNumber evidence="2">2.7.1.180</ecNumber>
    </recommendedName>
    <alternativeName>
        <fullName evidence="9">Flavin transferase</fullName>
    </alternativeName>
</protein>
<dbReference type="SUPFAM" id="SSF143631">
    <property type="entry name" value="ApbE-like"/>
    <property type="match status" value="1"/>
</dbReference>
<accession>A0A7M2TIN9</accession>
<dbReference type="Pfam" id="PF02424">
    <property type="entry name" value="ApbE"/>
    <property type="match status" value="2"/>
</dbReference>
<keyword evidence="7" id="KW-0274">FAD</keyword>
<keyword evidence="6" id="KW-0479">Metal-binding</keyword>
<keyword evidence="5 11" id="KW-0808">Transferase</keyword>
<dbReference type="PANTHER" id="PTHR30040:SF2">
    <property type="entry name" value="FAD:PROTEIN FMN TRANSFERASE"/>
    <property type="match status" value="1"/>
</dbReference>
<keyword evidence="12" id="KW-1185">Reference proteome</keyword>
<evidence type="ECO:0000256" key="2">
    <source>
        <dbReference type="ARBA" id="ARBA00011955"/>
    </source>
</evidence>
<comment type="catalytic activity">
    <reaction evidence="10">
        <text>L-threonyl-[protein] + FAD = FMN-L-threonyl-[protein] + AMP + H(+)</text>
        <dbReference type="Rhea" id="RHEA:36847"/>
        <dbReference type="Rhea" id="RHEA-COMP:11060"/>
        <dbReference type="Rhea" id="RHEA-COMP:11061"/>
        <dbReference type="ChEBI" id="CHEBI:15378"/>
        <dbReference type="ChEBI" id="CHEBI:30013"/>
        <dbReference type="ChEBI" id="CHEBI:57692"/>
        <dbReference type="ChEBI" id="CHEBI:74257"/>
        <dbReference type="ChEBI" id="CHEBI:456215"/>
        <dbReference type="EC" id="2.7.1.180"/>
    </reaction>
</comment>
<evidence type="ECO:0000256" key="4">
    <source>
        <dbReference type="ARBA" id="ARBA00022630"/>
    </source>
</evidence>
<keyword evidence="8" id="KW-0460">Magnesium</keyword>
<dbReference type="AlphaFoldDB" id="A0A7M2TIN9"/>
<dbReference type="Gene3D" id="3.10.520.10">
    <property type="entry name" value="ApbE-like domains"/>
    <property type="match status" value="2"/>
</dbReference>
<organism evidence="11 12">
    <name type="scientific">Streptomyces chromofuscus</name>
    <dbReference type="NCBI Taxonomy" id="42881"/>
    <lineage>
        <taxon>Bacteria</taxon>
        <taxon>Bacillati</taxon>
        <taxon>Actinomycetota</taxon>
        <taxon>Actinomycetes</taxon>
        <taxon>Kitasatosporales</taxon>
        <taxon>Streptomycetaceae</taxon>
        <taxon>Streptomyces</taxon>
    </lineage>
</organism>
<dbReference type="KEGG" id="schf:IPT68_27885"/>
<sequence length="245" mass="25764">MGTVFSFDVRGCSGLSRTREALTEAVDFLHHVDRVFSPYREDSEVSRLARGELNPEQCGPDVQEVTRLCEDVVRRTEGWFSPWYAGSGDGWDPTGLVKGWATERAARMLASAAPDTAVCVNGGGDIQLLGGPWRIGLADPLGPGALTAVVEVGADVPEAAVATSGPAERGCHILDPHTGEPPAHPLAAMTVVSSTLTVADAFATAAYAMGDAARSWLEEQPDAEGLATTATGATWQSTGFAHWTN</sequence>
<evidence type="ECO:0000256" key="9">
    <source>
        <dbReference type="ARBA" id="ARBA00031306"/>
    </source>
</evidence>
<dbReference type="GO" id="GO:0046872">
    <property type="term" value="F:metal ion binding"/>
    <property type="evidence" value="ECO:0007669"/>
    <property type="project" value="UniProtKB-KW"/>
</dbReference>
<dbReference type="EMBL" id="CP063374">
    <property type="protein sequence ID" value="QOV47813.1"/>
    <property type="molecule type" value="Genomic_DNA"/>
</dbReference>
<evidence type="ECO:0000256" key="10">
    <source>
        <dbReference type="ARBA" id="ARBA00048540"/>
    </source>
</evidence>
<dbReference type="GO" id="GO:0016740">
    <property type="term" value="F:transferase activity"/>
    <property type="evidence" value="ECO:0007669"/>
    <property type="project" value="UniProtKB-KW"/>
</dbReference>
<evidence type="ECO:0000256" key="3">
    <source>
        <dbReference type="ARBA" id="ARBA00016337"/>
    </source>
</evidence>
<evidence type="ECO:0000256" key="7">
    <source>
        <dbReference type="ARBA" id="ARBA00022827"/>
    </source>
</evidence>
<evidence type="ECO:0000256" key="8">
    <source>
        <dbReference type="ARBA" id="ARBA00022842"/>
    </source>
</evidence>
<reference evidence="11 12" key="1">
    <citation type="submission" date="2020-10" db="EMBL/GenBank/DDBJ databases">
        <title>Streptomyces chromofuscus complate genome analysis.</title>
        <authorList>
            <person name="Anwar N."/>
        </authorList>
    </citation>
    <scope>NUCLEOTIDE SEQUENCE [LARGE SCALE GENOMIC DNA]</scope>
    <source>
        <strain evidence="11 12">DSM 40273</strain>
    </source>
</reference>
<dbReference type="Proteomes" id="UP000594008">
    <property type="component" value="Chromosome"/>
</dbReference>
<evidence type="ECO:0000313" key="11">
    <source>
        <dbReference type="EMBL" id="QOV47813.1"/>
    </source>
</evidence>
<evidence type="ECO:0000256" key="5">
    <source>
        <dbReference type="ARBA" id="ARBA00022679"/>
    </source>
</evidence>
<proteinExistence type="predicted"/>
<dbReference type="EC" id="2.7.1.180" evidence="2"/>
<gene>
    <name evidence="11" type="ORF">IPT68_27885</name>
</gene>
<evidence type="ECO:0000256" key="1">
    <source>
        <dbReference type="ARBA" id="ARBA00001946"/>
    </source>
</evidence>
<dbReference type="InterPro" id="IPR003374">
    <property type="entry name" value="ApbE-like_sf"/>
</dbReference>
<evidence type="ECO:0000256" key="6">
    <source>
        <dbReference type="ARBA" id="ARBA00022723"/>
    </source>
</evidence>
<dbReference type="RefSeq" id="WP_189698751.1">
    <property type="nucleotide sequence ID" value="NZ_BMTA01000009.1"/>
</dbReference>
<name>A0A7M2TIN9_STRCW</name>
<dbReference type="PANTHER" id="PTHR30040">
    <property type="entry name" value="THIAMINE BIOSYNTHESIS LIPOPROTEIN APBE"/>
    <property type="match status" value="1"/>
</dbReference>
<comment type="cofactor">
    <cofactor evidence="1">
        <name>Mg(2+)</name>
        <dbReference type="ChEBI" id="CHEBI:18420"/>
    </cofactor>
</comment>
<dbReference type="InterPro" id="IPR024932">
    <property type="entry name" value="ApbE"/>
</dbReference>